<dbReference type="GO" id="GO:0004518">
    <property type="term" value="F:nuclease activity"/>
    <property type="evidence" value="ECO:0007669"/>
    <property type="project" value="UniProtKB-KW"/>
</dbReference>
<sequence length="347" mass="37520">MDLLGITLRLLLLALGAYLGALASSLLQRAFSLSEVGNIANTIYLMLAGLMTAFLFSGRFEALGRVVFAHLTSFLGHLEPKRVTAGTVGAIMGLLVSVLLSNLLANAPFYTWFVSALITLALVSFFIYFTLANADFFGSVLSGTPTPRRAQVTNAKVLDTNVIIDGRITDLVKAGFLEGNLVVPVFVLRELQFIADQGDATKRARGRRGLEVLEVLRTMTSLTVLDWDAPDLSGVDDKLVRLTKELGGKLVSNDYNLNKVARLQDLEVLNINELATAIRPKYAAGDSMTVTISKEGQQPGQGVAYLEDGTMVVVEDGQGHRGKSRKVVVLSNIQTAVGRMIFAKLDE</sequence>
<organism evidence="7 8">
    <name type="scientific">Deinobacterium chartae</name>
    <dbReference type="NCBI Taxonomy" id="521158"/>
    <lineage>
        <taxon>Bacteria</taxon>
        <taxon>Thermotogati</taxon>
        <taxon>Deinococcota</taxon>
        <taxon>Deinococci</taxon>
        <taxon>Deinococcales</taxon>
        <taxon>Deinococcaceae</taxon>
        <taxon>Deinobacterium</taxon>
    </lineage>
</organism>
<name>A0A841I2C2_9DEIO</name>
<evidence type="ECO:0000256" key="4">
    <source>
        <dbReference type="ARBA" id="ARBA00022842"/>
    </source>
</evidence>
<dbReference type="InterPro" id="IPR002716">
    <property type="entry name" value="PIN_dom"/>
</dbReference>
<evidence type="ECO:0000256" key="1">
    <source>
        <dbReference type="ARBA" id="ARBA00001946"/>
    </source>
</evidence>
<dbReference type="SMART" id="SM00670">
    <property type="entry name" value="PINc"/>
    <property type="match status" value="1"/>
</dbReference>
<comment type="cofactor">
    <cofactor evidence="1">
        <name>Mg(2+)</name>
        <dbReference type="ChEBI" id="CHEBI:18420"/>
    </cofactor>
</comment>
<dbReference type="GO" id="GO:0016787">
    <property type="term" value="F:hydrolase activity"/>
    <property type="evidence" value="ECO:0007669"/>
    <property type="project" value="UniProtKB-KW"/>
</dbReference>
<dbReference type="AlphaFoldDB" id="A0A841I2C2"/>
<proteinExistence type="predicted"/>
<gene>
    <name evidence="7" type="ORF">HNR42_001994</name>
</gene>
<dbReference type="SUPFAM" id="SSF88723">
    <property type="entry name" value="PIN domain-like"/>
    <property type="match status" value="1"/>
</dbReference>
<dbReference type="Gene3D" id="3.40.50.1010">
    <property type="entry name" value="5'-nuclease"/>
    <property type="match status" value="1"/>
</dbReference>
<accession>A0A841I2C2</accession>
<feature type="transmembrane region" description="Helical" evidence="5">
    <location>
        <begin position="42"/>
        <end position="62"/>
    </location>
</feature>
<feature type="domain" description="TRAM" evidence="6">
    <location>
        <begin position="281"/>
        <end position="347"/>
    </location>
</feature>
<evidence type="ECO:0000256" key="2">
    <source>
        <dbReference type="ARBA" id="ARBA00022722"/>
    </source>
</evidence>
<dbReference type="PROSITE" id="PS50926">
    <property type="entry name" value="TRAM"/>
    <property type="match status" value="1"/>
</dbReference>
<dbReference type="RefSeq" id="WP_183987083.1">
    <property type="nucleotide sequence ID" value="NZ_JACHHG010000006.1"/>
</dbReference>
<keyword evidence="5" id="KW-0472">Membrane</keyword>
<keyword evidence="4" id="KW-0460">Magnesium</keyword>
<evidence type="ECO:0000256" key="5">
    <source>
        <dbReference type="SAM" id="Phobius"/>
    </source>
</evidence>
<feature type="transmembrane region" description="Helical" evidence="5">
    <location>
        <begin position="109"/>
        <end position="131"/>
    </location>
</feature>
<dbReference type="Proteomes" id="UP000569951">
    <property type="component" value="Unassembled WGS sequence"/>
</dbReference>
<dbReference type="PANTHER" id="PTHR11603:SF147">
    <property type="entry name" value="MEMBRANE PROTEIN"/>
    <property type="match status" value="1"/>
</dbReference>
<dbReference type="CDD" id="cd09877">
    <property type="entry name" value="PIN_YacL-like"/>
    <property type="match status" value="1"/>
</dbReference>
<keyword evidence="8" id="KW-1185">Reference proteome</keyword>
<protein>
    <submittedName>
        <fullName evidence="7">Uncharacterized protein YacL</fullName>
    </submittedName>
</protein>
<evidence type="ECO:0000256" key="3">
    <source>
        <dbReference type="ARBA" id="ARBA00022801"/>
    </source>
</evidence>
<keyword evidence="3" id="KW-0378">Hydrolase</keyword>
<dbReference type="InterPro" id="IPR052041">
    <property type="entry name" value="Nucleic_acid_metab_PIN/TRAM"/>
</dbReference>
<keyword evidence="2" id="KW-0540">Nuclease</keyword>
<reference evidence="7 8" key="1">
    <citation type="submission" date="2020-08" db="EMBL/GenBank/DDBJ databases">
        <title>Genomic Encyclopedia of Type Strains, Phase IV (KMG-IV): sequencing the most valuable type-strain genomes for metagenomic binning, comparative biology and taxonomic classification.</title>
        <authorList>
            <person name="Goeker M."/>
        </authorList>
    </citation>
    <scope>NUCLEOTIDE SEQUENCE [LARGE SCALE GENOMIC DNA]</scope>
    <source>
        <strain evidence="7 8">DSM 21458</strain>
    </source>
</reference>
<dbReference type="InterPro" id="IPR002792">
    <property type="entry name" value="TRAM_dom"/>
</dbReference>
<keyword evidence="5" id="KW-1133">Transmembrane helix</keyword>
<evidence type="ECO:0000313" key="7">
    <source>
        <dbReference type="EMBL" id="MBB6098560.1"/>
    </source>
</evidence>
<keyword evidence="5" id="KW-0812">Transmembrane</keyword>
<dbReference type="EMBL" id="JACHHG010000006">
    <property type="protein sequence ID" value="MBB6098560.1"/>
    <property type="molecule type" value="Genomic_DNA"/>
</dbReference>
<evidence type="ECO:0000313" key="8">
    <source>
        <dbReference type="Proteomes" id="UP000569951"/>
    </source>
</evidence>
<dbReference type="Pfam" id="PF01850">
    <property type="entry name" value="PIN"/>
    <property type="match status" value="1"/>
</dbReference>
<dbReference type="InterPro" id="IPR029060">
    <property type="entry name" value="PIN-like_dom_sf"/>
</dbReference>
<dbReference type="PANTHER" id="PTHR11603">
    <property type="entry name" value="AAA FAMILY ATPASE"/>
    <property type="match status" value="1"/>
</dbReference>
<feature type="transmembrane region" description="Helical" evidence="5">
    <location>
        <begin position="83"/>
        <end position="103"/>
    </location>
</feature>
<comment type="caution">
    <text evidence="7">The sequence shown here is derived from an EMBL/GenBank/DDBJ whole genome shotgun (WGS) entry which is preliminary data.</text>
</comment>
<evidence type="ECO:0000259" key="6">
    <source>
        <dbReference type="PROSITE" id="PS50926"/>
    </source>
</evidence>